<accession>A0A7U3QCN5</accession>
<evidence type="ECO:0000256" key="8">
    <source>
        <dbReference type="ARBA" id="ARBA00023065"/>
    </source>
</evidence>
<keyword evidence="9 12" id="KW-0472">Membrane</keyword>
<dbReference type="GO" id="GO:0046933">
    <property type="term" value="F:proton-transporting ATP synthase activity, rotational mechanism"/>
    <property type="evidence" value="ECO:0007669"/>
    <property type="project" value="TreeGrafter"/>
</dbReference>
<dbReference type="SUPFAM" id="SSF81336">
    <property type="entry name" value="F1F0 ATP synthase subunit A"/>
    <property type="match status" value="1"/>
</dbReference>
<reference evidence="13" key="1">
    <citation type="submission" date="2020-03" db="EMBL/GenBank/DDBJ databases">
        <title>The mitochondrial genomes of eight Scelimeninae species (Orthoptera: Tetrigoidea): deep insights into structural characteristics and phylogenetic implications.</title>
        <authorList>
            <person name="Li R."/>
            <person name="Li X.-D."/>
        </authorList>
    </citation>
    <scope>NUCLEOTIDE SEQUENCE</scope>
</reference>
<keyword evidence="3" id="KW-0813">Transport</keyword>
<sequence>MMTNLFSSFDPTTSWNFSINWLSSLMFLTIMPLSFWGLKVRSAVLMNSVVKNLNKEFSSLLMEKNTNATLIFISLFMLILINNTLGLFPYVFTSTSHMSMTLTMALPLWLSFNLFGWINKTSHMFEHMVPMGTPGILMPFMVCIETISNLIRPMTLAIRLAANMIAGHLLMTLMGNTGAHLSNMLLMSMLTVQIILITLEAAVSMIQAYVFSVLSTLYSSEVN</sequence>
<evidence type="ECO:0000256" key="10">
    <source>
        <dbReference type="ARBA" id="ARBA00023310"/>
    </source>
</evidence>
<dbReference type="NCBIfam" id="TIGR01131">
    <property type="entry name" value="ATP_synt_6_or_A"/>
    <property type="match status" value="1"/>
</dbReference>
<feature type="transmembrane region" description="Helical" evidence="12">
    <location>
        <begin position="70"/>
        <end position="92"/>
    </location>
</feature>
<keyword evidence="5 12" id="KW-0812">Transmembrane</keyword>
<dbReference type="PANTHER" id="PTHR11410:SF0">
    <property type="entry name" value="ATP SYNTHASE SUBUNIT A"/>
    <property type="match status" value="1"/>
</dbReference>
<keyword evidence="8" id="KW-0406">Ion transport</keyword>
<dbReference type="GO" id="GO:0045259">
    <property type="term" value="C:proton-transporting ATP synthase complex"/>
    <property type="evidence" value="ECO:0007669"/>
    <property type="project" value="UniProtKB-KW"/>
</dbReference>
<keyword evidence="6" id="KW-0375">Hydrogen ion transport</keyword>
<evidence type="ECO:0000256" key="5">
    <source>
        <dbReference type="ARBA" id="ARBA00022692"/>
    </source>
</evidence>
<dbReference type="AlphaFoldDB" id="A0A7U3QCN5"/>
<protein>
    <recommendedName>
        <fullName evidence="11">ATP synthase subunit a</fullName>
    </recommendedName>
</protein>
<keyword evidence="4" id="KW-0138">CF(0)</keyword>
<feature type="transmembrane region" description="Helical" evidence="12">
    <location>
        <begin position="156"/>
        <end position="173"/>
    </location>
</feature>
<feature type="transmembrane region" description="Helical" evidence="12">
    <location>
        <begin position="20"/>
        <end position="38"/>
    </location>
</feature>
<evidence type="ECO:0000256" key="9">
    <source>
        <dbReference type="ARBA" id="ARBA00023136"/>
    </source>
</evidence>
<evidence type="ECO:0000256" key="3">
    <source>
        <dbReference type="ARBA" id="ARBA00022448"/>
    </source>
</evidence>
<comment type="similarity">
    <text evidence="2">Belongs to the ATPase A chain family.</text>
</comment>
<evidence type="ECO:0000256" key="7">
    <source>
        <dbReference type="ARBA" id="ARBA00022989"/>
    </source>
</evidence>
<dbReference type="InterPro" id="IPR045083">
    <property type="entry name" value="ATP_synth_F0_asu_bact/mt"/>
</dbReference>
<keyword evidence="13" id="KW-0496">Mitochondrion</keyword>
<dbReference type="PANTHER" id="PTHR11410">
    <property type="entry name" value="ATP SYNTHASE SUBUNIT A"/>
    <property type="match status" value="1"/>
</dbReference>
<dbReference type="InterPro" id="IPR023011">
    <property type="entry name" value="ATP_synth_F0_asu_AS"/>
</dbReference>
<dbReference type="Pfam" id="PF00119">
    <property type="entry name" value="ATP-synt_A"/>
    <property type="match status" value="1"/>
</dbReference>
<name>A0A7U3QCN5_9ORTH</name>
<keyword evidence="10" id="KW-0066">ATP synthesis</keyword>
<evidence type="ECO:0000256" key="2">
    <source>
        <dbReference type="ARBA" id="ARBA00006810"/>
    </source>
</evidence>
<evidence type="ECO:0000256" key="12">
    <source>
        <dbReference type="SAM" id="Phobius"/>
    </source>
</evidence>
<comment type="subcellular location">
    <subcellularLocation>
        <location evidence="1">Membrane</location>
        <topology evidence="1">Multi-pass membrane protein</topology>
    </subcellularLocation>
    <subcellularLocation>
        <location evidence="11">Mitochondrion inner membrane</location>
        <topology evidence="11">Multi-pass membrane protein</topology>
    </subcellularLocation>
</comment>
<feature type="transmembrane region" description="Helical" evidence="12">
    <location>
        <begin position="185"/>
        <end position="210"/>
    </location>
</feature>
<evidence type="ECO:0000256" key="1">
    <source>
        <dbReference type="ARBA" id="ARBA00004141"/>
    </source>
</evidence>
<evidence type="ECO:0000256" key="6">
    <source>
        <dbReference type="ARBA" id="ARBA00022781"/>
    </source>
</evidence>
<dbReference type="EMBL" id="MT162548">
    <property type="protein sequence ID" value="QPK42128.1"/>
    <property type="molecule type" value="Genomic_DNA"/>
</dbReference>
<dbReference type="InterPro" id="IPR000568">
    <property type="entry name" value="ATP_synth_F0_asu"/>
</dbReference>
<dbReference type="PROSITE" id="PS00449">
    <property type="entry name" value="ATPASE_A"/>
    <property type="match status" value="1"/>
</dbReference>
<evidence type="ECO:0000256" key="4">
    <source>
        <dbReference type="ARBA" id="ARBA00022547"/>
    </source>
</evidence>
<feature type="transmembrane region" description="Helical" evidence="12">
    <location>
        <begin position="98"/>
        <end position="117"/>
    </location>
</feature>
<dbReference type="CDD" id="cd00310">
    <property type="entry name" value="ATP-synt_Fo_a_6"/>
    <property type="match status" value="1"/>
</dbReference>
<geneLocation type="mitochondrion" evidence="13"/>
<evidence type="ECO:0000256" key="11">
    <source>
        <dbReference type="RuleBase" id="RU004450"/>
    </source>
</evidence>
<dbReference type="Gene3D" id="1.20.120.220">
    <property type="entry name" value="ATP synthase, F0 complex, subunit A"/>
    <property type="match status" value="1"/>
</dbReference>
<dbReference type="PRINTS" id="PR00123">
    <property type="entry name" value="ATPASEA"/>
</dbReference>
<dbReference type="GO" id="GO:0005743">
    <property type="term" value="C:mitochondrial inner membrane"/>
    <property type="evidence" value="ECO:0007669"/>
    <property type="project" value="UniProtKB-SubCell"/>
</dbReference>
<organism evidence="13">
    <name type="scientific">Scelimena melli</name>
    <dbReference type="NCBI Taxonomy" id="215044"/>
    <lineage>
        <taxon>Eukaryota</taxon>
        <taxon>Metazoa</taxon>
        <taxon>Ecdysozoa</taxon>
        <taxon>Arthropoda</taxon>
        <taxon>Hexapoda</taxon>
        <taxon>Insecta</taxon>
        <taxon>Pterygota</taxon>
        <taxon>Neoptera</taxon>
        <taxon>Polyneoptera</taxon>
        <taxon>Orthoptera</taxon>
        <taxon>Caelifera</taxon>
        <taxon>Acrididea</taxon>
        <taxon>Tetrigoidea</taxon>
        <taxon>Tetrigidae</taxon>
        <taxon>Scelimeninae</taxon>
        <taxon>Scelimena</taxon>
    </lineage>
</organism>
<gene>
    <name evidence="13" type="primary">ATP6</name>
</gene>
<proteinExistence type="inferred from homology"/>
<evidence type="ECO:0000313" key="13">
    <source>
        <dbReference type="EMBL" id="QPK42128.1"/>
    </source>
</evidence>
<dbReference type="InterPro" id="IPR035908">
    <property type="entry name" value="F0_ATP_A_sf"/>
</dbReference>
<keyword evidence="7 12" id="KW-1133">Transmembrane helix</keyword>